<evidence type="ECO:0000256" key="3">
    <source>
        <dbReference type="ARBA" id="ARBA00022475"/>
    </source>
</evidence>
<evidence type="ECO:0000256" key="5">
    <source>
        <dbReference type="ARBA" id="ARBA00023136"/>
    </source>
</evidence>
<dbReference type="PANTHER" id="PTHR34296:SF2">
    <property type="entry name" value="ABC TRANSPORTER GUANOSINE-BINDING PROTEIN NUPN"/>
    <property type="match status" value="1"/>
</dbReference>
<evidence type="ECO:0000256" key="4">
    <source>
        <dbReference type="ARBA" id="ARBA00022729"/>
    </source>
</evidence>
<dbReference type="Gene3D" id="3.40.50.2300">
    <property type="match status" value="2"/>
</dbReference>
<evidence type="ECO:0000256" key="1">
    <source>
        <dbReference type="ARBA" id="ARBA00004193"/>
    </source>
</evidence>
<reference evidence="9" key="1">
    <citation type="submission" date="2015-03" db="EMBL/GenBank/DDBJ databases">
        <title>MIGS Cultured Bacterial/Archaeal sample from Brevibacillus laterosporus.</title>
        <authorList>
            <person name="Zeng D."/>
            <person name="Zhu L."/>
            <person name="Dong G."/>
            <person name="Ye W."/>
            <person name="Ren D."/>
            <person name="Wu L."/>
            <person name="Xu J."/>
            <person name="Li G."/>
            <person name="Guo L."/>
        </authorList>
    </citation>
    <scope>NUCLEOTIDE SEQUENCE</scope>
    <source>
        <strain evidence="9">B9</strain>
        <plasmid evidence="9">unnamed2</plasmid>
    </source>
</reference>
<dbReference type="AlphaFoldDB" id="A0A0F7EJG6"/>
<accession>A0A0F7EJG6</accession>
<keyword evidence="7" id="KW-1133">Transmembrane helix</keyword>
<sequence length="337" mass="37666">MGGNEVTEQSKGFVYIIGALVIWLLLLLTFQFLLNMKQIQGFTRKNVAEHQIALLLEGPTFDQAWNSAALQTMYKLQDKYHFDLEIVQEVDRHKIKAVASNLAESGYDLIMGHGIVFSEPFTEVAAMYPNTRFVTLNGTASHPNQTVIQFDMEPAGYLIGKLATLMSKTKTVGFIVADMPNDRPLAKGLERGVKETDPSVKALIRFIPDYNDTKAAVKAARNLMTEHKADVIYSAGDSINLQVINEVQKQNVLAIGYISDQRFLAPNHVISSLVQDVEQVYTTLIEQYLQKRLESGTVLYGLNENVNCLGPYGKMVPLSVQVEMNRTIENLKRANAH</sequence>
<keyword evidence="5 7" id="KW-0472">Membrane</keyword>
<proteinExistence type="inferred from homology"/>
<keyword evidence="9" id="KW-0614">Plasmid</keyword>
<dbReference type="GO" id="GO:0005886">
    <property type="term" value="C:plasma membrane"/>
    <property type="evidence" value="ECO:0007669"/>
    <property type="project" value="UniProtKB-SubCell"/>
</dbReference>
<dbReference type="PANTHER" id="PTHR34296">
    <property type="entry name" value="TRANSCRIPTIONAL ACTIVATOR PROTEIN MED"/>
    <property type="match status" value="1"/>
</dbReference>
<evidence type="ECO:0000256" key="6">
    <source>
        <dbReference type="ARBA" id="ARBA00023288"/>
    </source>
</evidence>
<organism evidence="9">
    <name type="scientific">Brevibacillus laterosporus</name>
    <name type="common">Bacillus laterosporus</name>
    <dbReference type="NCBI Taxonomy" id="1465"/>
    <lineage>
        <taxon>Bacteria</taxon>
        <taxon>Bacillati</taxon>
        <taxon>Bacillota</taxon>
        <taxon>Bacilli</taxon>
        <taxon>Bacillales</taxon>
        <taxon>Paenibacillaceae</taxon>
        <taxon>Brevibacillus</taxon>
    </lineage>
</organism>
<comment type="similarity">
    <text evidence="2">Belongs to the BMP lipoprotein family.</text>
</comment>
<gene>
    <name evidence="9" type="ORF">EX87_21710</name>
</gene>
<comment type="subcellular location">
    <subcellularLocation>
        <location evidence="1">Cell membrane</location>
        <topology evidence="1">Lipid-anchor</topology>
    </subcellularLocation>
</comment>
<dbReference type="SUPFAM" id="SSF53822">
    <property type="entry name" value="Periplasmic binding protein-like I"/>
    <property type="match status" value="1"/>
</dbReference>
<evidence type="ECO:0000259" key="8">
    <source>
        <dbReference type="Pfam" id="PF02608"/>
    </source>
</evidence>
<dbReference type="Pfam" id="PF02608">
    <property type="entry name" value="Bmp"/>
    <property type="match status" value="1"/>
</dbReference>
<name>A0A0F7EJG6_BRELA</name>
<keyword evidence="3" id="KW-1003">Cell membrane</keyword>
<evidence type="ECO:0000313" key="9">
    <source>
        <dbReference type="EMBL" id="AKF96165.1"/>
    </source>
</evidence>
<keyword evidence="4" id="KW-0732">Signal</keyword>
<dbReference type="InterPro" id="IPR003760">
    <property type="entry name" value="PnrA-like"/>
</dbReference>
<protein>
    <submittedName>
        <fullName evidence="9">ABC transporter permease</fullName>
    </submittedName>
</protein>
<dbReference type="InterPro" id="IPR050957">
    <property type="entry name" value="BMP_lipoprotein"/>
</dbReference>
<feature type="domain" description="ABC transporter substrate-binding protein PnrA-like" evidence="8">
    <location>
        <begin position="51"/>
        <end position="306"/>
    </location>
</feature>
<dbReference type="EMBL" id="CP011076">
    <property type="protein sequence ID" value="AKF96165.1"/>
    <property type="molecule type" value="Genomic_DNA"/>
</dbReference>
<dbReference type="InterPro" id="IPR028082">
    <property type="entry name" value="Peripla_BP_I"/>
</dbReference>
<feature type="transmembrane region" description="Helical" evidence="7">
    <location>
        <begin position="12"/>
        <end position="34"/>
    </location>
</feature>
<keyword evidence="6" id="KW-0449">Lipoprotein</keyword>
<evidence type="ECO:0000256" key="2">
    <source>
        <dbReference type="ARBA" id="ARBA00008610"/>
    </source>
</evidence>
<evidence type="ECO:0000256" key="7">
    <source>
        <dbReference type="SAM" id="Phobius"/>
    </source>
</evidence>
<geneLocation type="plasmid" evidence="9">
    <name>unnamed2</name>
</geneLocation>
<keyword evidence="7" id="KW-0812">Transmembrane</keyword>